<comment type="caution">
    <text evidence="8">The sequence shown here is derived from an EMBL/GenBank/DDBJ whole genome shotgun (WGS) entry which is preliminary data.</text>
</comment>
<reference evidence="8 9" key="1">
    <citation type="journal article" date="2020" name="Phytopathology">
        <title>A high-quality genome resource of Botrytis fragariae, a new and rapidly spreading fungal pathogen causing strawberry gray mold in the U.S.A.</title>
        <authorList>
            <person name="Wu Y."/>
            <person name="Saski C.A."/>
            <person name="Schnabel G."/>
            <person name="Xiao S."/>
            <person name="Hu M."/>
        </authorList>
    </citation>
    <scope>NUCLEOTIDE SEQUENCE [LARGE SCALE GENOMIC DNA]</scope>
    <source>
        <strain evidence="8 9">BVB16</strain>
    </source>
</reference>
<dbReference type="InterPro" id="IPR036259">
    <property type="entry name" value="MFS_trans_sf"/>
</dbReference>
<feature type="transmembrane region" description="Helical" evidence="6">
    <location>
        <begin position="258"/>
        <end position="278"/>
    </location>
</feature>
<dbReference type="InterPro" id="IPR020846">
    <property type="entry name" value="MFS_dom"/>
</dbReference>
<feature type="transmembrane region" description="Helical" evidence="6">
    <location>
        <begin position="145"/>
        <end position="169"/>
    </location>
</feature>
<dbReference type="GO" id="GO:0022857">
    <property type="term" value="F:transmembrane transporter activity"/>
    <property type="evidence" value="ECO:0007669"/>
    <property type="project" value="InterPro"/>
</dbReference>
<evidence type="ECO:0000256" key="1">
    <source>
        <dbReference type="ARBA" id="ARBA00004141"/>
    </source>
</evidence>
<accession>A0A8H6EFX2</accession>
<dbReference type="Proteomes" id="UP000531561">
    <property type="component" value="Unassembled WGS sequence"/>
</dbReference>
<dbReference type="AlphaFoldDB" id="A0A8H6EFX2"/>
<evidence type="ECO:0000259" key="7">
    <source>
        <dbReference type="PROSITE" id="PS50850"/>
    </source>
</evidence>
<feature type="transmembrane region" description="Helical" evidence="6">
    <location>
        <begin position="418"/>
        <end position="441"/>
    </location>
</feature>
<keyword evidence="3 6" id="KW-0812">Transmembrane</keyword>
<feature type="transmembrane region" description="Helical" evidence="6">
    <location>
        <begin position="507"/>
        <end position="526"/>
    </location>
</feature>
<dbReference type="SUPFAM" id="SSF103473">
    <property type="entry name" value="MFS general substrate transporter"/>
    <property type="match status" value="1"/>
</dbReference>
<feature type="transmembrane region" description="Helical" evidence="6">
    <location>
        <begin position="181"/>
        <end position="204"/>
    </location>
</feature>
<keyword evidence="2" id="KW-0813">Transport</keyword>
<feature type="transmembrane region" description="Helical" evidence="6">
    <location>
        <begin position="54"/>
        <end position="73"/>
    </location>
</feature>
<keyword evidence="5 6" id="KW-0472">Membrane</keyword>
<evidence type="ECO:0000256" key="4">
    <source>
        <dbReference type="ARBA" id="ARBA00022989"/>
    </source>
</evidence>
<dbReference type="EMBL" id="JABFCT010000013">
    <property type="protein sequence ID" value="KAF5870797.1"/>
    <property type="molecule type" value="Genomic_DNA"/>
</dbReference>
<keyword evidence="4 6" id="KW-1133">Transmembrane helix</keyword>
<sequence length="552" mass="58930">MLDLKPEVDTVEYSERETIEQNHGRHHHHHHHDVVVQGNEDEPGSVYQLSWKTIIAFISLSMANSCAALANTANTVIKFQVASVAKSPADAALASWIANGSFLVVLALGPIFGSLSDRVGKKWFMVCGAILGLIGSVIAGKAENILQIIGGNILNGAANAGCIVSISAIQEIIPNRLRPWAMGASQAMASAFVVLGTFLAAAFVKMNAGGAGGWRWAYYFNSIIYGITAVMIAFSYFPPRPRLGRHKMLNSITKEIDYIGILLMSGSFASLILGITWGGTTHPWSSGQCIGTLTAGCIGLLIFGLYEAFVVTEGIFDHRLFETMNFPILLFVCTIDGMLLLGVNVLYAQEIFDLFTTDAVRIAVILSPFLITSAFGCIPAGWVMASTKSFRWMLVGSLFWCALFTGLMAMVTSTRLPMALAFTTLFGLGTAVTTTIPAVALGLSVPAFLIGTAATVSISCRALGGIIGITIFTAIYDNKYAELVGPEIAANTNAPVLVNESAEAWKYVWIAVASLVAANGVAACFLKSVAPMMNHHVESALEPSKLREAQLS</sequence>
<evidence type="ECO:0000256" key="6">
    <source>
        <dbReference type="SAM" id="Phobius"/>
    </source>
</evidence>
<proteinExistence type="predicted"/>
<comment type="subcellular location">
    <subcellularLocation>
        <location evidence="1">Membrane</location>
        <topology evidence="1">Multi-pass membrane protein</topology>
    </subcellularLocation>
</comment>
<feature type="transmembrane region" description="Helical" evidence="6">
    <location>
        <begin position="290"/>
        <end position="316"/>
    </location>
</feature>
<dbReference type="RefSeq" id="XP_037189744.1">
    <property type="nucleotide sequence ID" value="XM_037339694.1"/>
</dbReference>
<feature type="transmembrane region" description="Helical" evidence="6">
    <location>
        <begin position="448"/>
        <end position="476"/>
    </location>
</feature>
<feature type="transmembrane region" description="Helical" evidence="6">
    <location>
        <begin position="392"/>
        <end position="412"/>
    </location>
</feature>
<dbReference type="GeneID" id="59263386"/>
<dbReference type="InterPro" id="IPR010573">
    <property type="entry name" value="MFS_Str1/Tri12-like"/>
</dbReference>
<dbReference type="OrthoDB" id="4139357at2759"/>
<feature type="transmembrane region" description="Helical" evidence="6">
    <location>
        <begin position="93"/>
        <end position="111"/>
    </location>
</feature>
<feature type="transmembrane region" description="Helical" evidence="6">
    <location>
        <begin position="216"/>
        <end position="237"/>
    </location>
</feature>
<dbReference type="Pfam" id="PF06609">
    <property type="entry name" value="TRI12"/>
    <property type="match status" value="1"/>
</dbReference>
<feature type="transmembrane region" description="Helical" evidence="6">
    <location>
        <begin position="123"/>
        <end position="139"/>
    </location>
</feature>
<dbReference type="PROSITE" id="PS50850">
    <property type="entry name" value="MFS"/>
    <property type="match status" value="1"/>
</dbReference>
<dbReference type="Gene3D" id="1.20.1250.20">
    <property type="entry name" value="MFS general substrate transporter like domains"/>
    <property type="match status" value="2"/>
</dbReference>
<gene>
    <name evidence="8" type="ORF">Bfra_009350</name>
</gene>
<evidence type="ECO:0000256" key="5">
    <source>
        <dbReference type="ARBA" id="ARBA00023136"/>
    </source>
</evidence>
<protein>
    <submittedName>
        <fullName evidence="8">Putative mfs general substrate transporter protein</fullName>
    </submittedName>
</protein>
<dbReference type="PANTHER" id="PTHR23501">
    <property type="entry name" value="MAJOR FACILITATOR SUPERFAMILY"/>
    <property type="match status" value="1"/>
</dbReference>
<organism evidence="8 9">
    <name type="scientific">Botrytis fragariae</name>
    <dbReference type="NCBI Taxonomy" id="1964551"/>
    <lineage>
        <taxon>Eukaryota</taxon>
        <taxon>Fungi</taxon>
        <taxon>Dikarya</taxon>
        <taxon>Ascomycota</taxon>
        <taxon>Pezizomycotina</taxon>
        <taxon>Leotiomycetes</taxon>
        <taxon>Helotiales</taxon>
        <taxon>Sclerotiniaceae</taxon>
        <taxon>Botrytis</taxon>
    </lineage>
</organism>
<keyword evidence="9" id="KW-1185">Reference proteome</keyword>
<evidence type="ECO:0000256" key="2">
    <source>
        <dbReference type="ARBA" id="ARBA00022448"/>
    </source>
</evidence>
<evidence type="ECO:0000313" key="8">
    <source>
        <dbReference type="EMBL" id="KAF5870797.1"/>
    </source>
</evidence>
<name>A0A8H6EFX2_9HELO</name>
<feature type="transmembrane region" description="Helical" evidence="6">
    <location>
        <begin position="328"/>
        <end position="347"/>
    </location>
</feature>
<dbReference type="PANTHER" id="PTHR23501:SF195">
    <property type="entry name" value="PEP5"/>
    <property type="match status" value="1"/>
</dbReference>
<dbReference type="GO" id="GO:0005886">
    <property type="term" value="C:plasma membrane"/>
    <property type="evidence" value="ECO:0007669"/>
    <property type="project" value="TreeGrafter"/>
</dbReference>
<evidence type="ECO:0000256" key="3">
    <source>
        <dbReference type="ARBA" id="ARBA00022692"/>
    </source>
</evidence>
<evidence type="ECO:0000313" key="9">
    <source>
        <dbReference type="Proteomes" id="UP000531561"/>
    </source>
</evidence>
<feature type="transmembrane region" description="Helical" evidence="6">
    <location>
        <begin position="359"/>
        <end position="385"/>
    </location>
</feature>
<feature type="domain" description="Major facilitator superfamily (MFS) profile" evidence="7">
    <location>
        <begin position="45"/>
        <end position="531"/>
    </location>
</feature>